<proteinExistence type="predicted"/>
<sequence>MLEVHSTLVTLTYGYLSFALAEKWLPSIPR</sequence>
<dbReference type="AlphaFoldDB" id="A0A2N9LCN0"/>
<reference evidence="2" key="1">
    <citation type="submission" date="2018-02" db="EMBL/GenBank/DDBJ databases">
        <authorList>
            <person name="Hausmann B."/>
        </authorList>
    </citation>
    <scope>NUCLEOTIDE SEQUENCE [LARGE SCALE GENOMIC DNA]</scope>
    <source>
        <strain evidence="2">Peat soil MAG SbA5</strain>
    </source>
</reference>
<accession>A0A2N9LCN0</accession>
<protein>
    <submittedName>
        <fullName evidence="1">Uncharacterized protein</fullName>
    </submittedName>
</protein>
<name>A0A2N9LCN0_9BACT</name>
<organism evidence="1 2">
    <name type="scientific">Candidatus Sulfuritelmatomonas gaucii</name>
    <dbReference type="NCBI Taxonomy" id="2043161"/>
    <lineage>
        <taxon>Bacteria</taxon>
        <taxon>Pseudomonadati</taxon>
        <taxon>Acidobacteriota</taxon>
        <taxon>Terriglobia</taxon>
        <taxon>Terriglobales</taxon>
        <taxon>Acidobacteriaceae</taxon>
        <taxon>Candidatus Sulfuritelmatomonas</taxon>
    </lineage>
</organism>
<gene>
    <name evidence="1" type="ORF">SBA5_30256</name>
</gene>
<dbReference type="EMBL" id="OKRB01000086">
    <property type="protein sequence ID" value="SPE21049.1"/>
    <property type="molecule type" value="Genomic_DNA"/>
</dbReference>
<evidence type="ECO:0000313" key="1">
    <source>
        <dbReference type="EMBL" id="SPE21049.1"/>
    </source>
</evidence>
<evidence type="ECO:0000313" key="2">
    <source>
        <dbReference type="Proteomes" id="UP000239735"/>
    </source>
</evidence>
<dbReference type="Proteomes" id="UP000239735">
    <property type="component" value="Unassembled WGS sequence"/>
</dbReference>